<dbReference type="Pfam" id="PF17240">
    <property type="entry name" value="DUF5313"/>
    <property type="match status" value="1"/>
</dbReference>
<dbReference type="Proteomes" id="UP000033393">
    <property type="component" value="Unassembled WGS sequence"/>
</dbReference>
<dbReference type="AlphaFoldDB" id="A0A0F0H8F7"/>
<reference evidence="3 4" key="1">
    <citation type="submission" date="2015-02" db="EMBL/GenBank/DDBJ databases">
        <authorList>
            <person name="Ju K.-S."/>
            <person name="Doroghazi J.R."/>
            <person name="Metcalf W."/>
        </authorList>
    </citation>
    <scope>NUCLEOTIDE SEQUENCE [LARGE SCALE GENOMIC DNA]</scope>
    <source>
        <strain evidence="3 4">NRRL B-16140</strain>
    </source>
</reference>
<feature type="compositionally biased region" description="Basic and acidic residues" evidence="1">
    <location>
        <begin position="105"/>
        <end position="131"/>
    </location>
</feature>
<keyword evidence="2" id="KW-1133">Transmembrane helix</keyword>
<accession>A0A0F0H8F7</accession>
<evidence type="ECO:0008006" key="5">
    <source>
        <dbReference type="Google" id="ProtNLM"/>
    </source>
</evidence>
<evidence type="ECO:0000313" key="3">
    <source>
        <dbReference type="EMBL" id="KJK51795.1"/>
    </source>
</evidence>
<gene>
    <name evidence="3" type="ORF">UK23_05660</name>
</gene>
<name>A0A0F0H8F7_LENAE</name>
<sequence length="131" mass="14831">MNPALKLWYYAGGRLPRKHRQFVFDDVTGPKWLVRFTIRSLVQVTPLVTIITCALVFGLGSPWPLAIACGALGFVVGLYFALSYAPESVDYRLTKYGYPRGSATDGRRERNAAQDRERQAQYDAVWRRSEG</sequence>
<protein>
    <recommendedName>
        <fullName evidence="5">DUF5313 domain-containing protein</fullName>
    </recommendedName>
</protein>
<feature type="transmembrane region" description="Helical" evidence="2">
    <location>
        <begin position="65"/>
        <end position="85"/>
    </location>
</feature>
<dbReference type="PATRIC" id="fig|68170.10.peg.6698"/>
<dbReference type="OrthoDB" id="5195204at2"/>
<keyword evidence="2" id="KW-0472">Membrane</keyword>
<evidence type="ECO:0000313" key="4">
    <source>
        <dbReference type="Proteomes" id="UP000033393"/>
    </source>
</evidence>
<proteinExistence type="predicted"/>
<comment type="caution">
    <text evidence="3">The sequence shown here is derived from an EMBL/GenBank/DDBJ whole genome shotgun (WGS) entry which is preliminary data.</text>
</comment>
<dbReference type="InterPro" id="IPR035197">
    <property type="entry name" value="DUF5313"/>
</dbReference>
<dbReference type="STRING" id="68170.GCA_000974445_02315"/>
<keyword evidence="2" id="KW-0812">Transmembrane</keyword>
<dbReference type="eggNOG" id="ENOG50303Z2">
    <property type="taxonomic scope" value="Bacteria"/>
</dbReference>
<organism evidence="3 4">
    <name type="scientific">Lentzea aerocolonigenes</name>
    <name type="common">Lechevalieria aerocolonigenes</name>
    <name type="synonym">Saccharothrix aerocolonigenes</name>
    <dbReference type="NCBI Taxonomy" id="68170"/>
    <lineage>
        <taxon>Bacteria</taxon>
        <taxon>Bacillati</taxon>
        <taxon>Actinomycetota</taxon>
        <taxon>Actinomycetes</taxon>
        <taxon>Pseudonocardiales</taxon>
        <taxon>Pseudonocardiaceae</taxon>
        <taxon>Lentzea</taxon>
    </lineage>
</organism>
<evidence type="ECO:0000256" key="1">
    <source>
        <dbReference type="SAM" id="MobiDB-lite"/>
    </source>
</evidence>
<feature type="transmembrane region" description="Helical" evidence="2">
    <location>
        <begin position="41"/>
        <end position="59"/>
    </location>
</feature>
<dbReference type="EMBL" id="JYJG01000027">
    <property type="protein sequence ID" value="KJK51795.1"/>
    <property type="molecule type" value="Genomic_DNA"/>
</dbReference>
<dbReference type="RefSeq" id="WP_045310294.1">
    <property type="nucleotide sequence ID" value="NZ_JYJG01000027.1"/>
</dbReference>
<keyword evidence="4" id="KW-1185">Reference proteome</keyword>
<evidence type="ECO:0000256" key="2">
    <source>
        <dbReference type="SAM" id="Phobius"/>
    </source>
</evidence>
<feature type="region of interest" description="Disordered" evidence="1">
    <location>
        <begin position="102"/>
        <end position="131"/>
    </location>
</feature>